<evidence type="ECO:0000259" key="9">
    <source>
        <dbReference type="PROSITE" id="PS50850"/>
    </source>
</evidence>
<feature type="transmembrane region" description="Helical" evidence="8">
    <location>
        <begin position="86"/>
        <end position="105"/>
    </location>
</feature>
<feature type="transmembrane region" description="Helical" evidence="8">
    <location>
        <begin position="367"/>
        <end position="391"/>
    </location>
</feature>
<dbReference type="Proteomes" id="UP000016649">
    <property type="component" value="Unassembled WGS sequence"/>
</dbReference>
<evidence type="ECO:0000313" key="10">
    <source>
        <dbReference type="EMBL" id="ERJ92313.1"/>
    </source>
</evidence>
<feature type="transmembrane region" description="Helical" evidence="8">
    <location>
        <begin position="63"/>
        <end position="80"/>
    </location>
</feature>
<reference evidence="10 11" key="1">
    <citation type="submission" date="2013-08" db="EMBL/GenBank/DDBJ databases">
        <authorList>
            <person name="Weinstock G."/>
            <person name="Sodergren E."/>
            <person name="Wylie T."/>
            <person name="Fulton L."/>
            <person name="Fulton R."/>
            <person name="Fronick C."/>
            <person name="O'Laughlin M."/>
            <person name="Godfrey J."/>
            <person name="Miner T."/>
            <person name="Herter B."/>
            <person name="Appelbaum E."/>
            <person name="Cordes M."/>
            <person name="Lek S."/>
            <person name="Wollam A."/>
            <person name="Pepin K.H."/>
            <person name="Palsikar V.B."/>
            <person name="Mitreva M."/>
            <person name="Wilson R.K."/>
        </authorList>
    </citation>
    <scope>NUCLEOTIDE SEQUENCE [LARGE SCALE GENOMIC DNA]</scope>
    <source>
        <strain evidence="10 11">ATCC 700332</strain>
    </source>
</reference>
<dbReference type="PANTHER" id="PTHR23522:SF10">
    <property type="entry name" value="3-PHENYLPROPIONIC ACID TRANSPORTER-RELATED"/>
    <property type="match status" value="1"/>
</dbReference>
<dbReference type="Pfam" id="PF12832">
    <property type="entry name" value="MFS_1_like"/>
    <property type="match status" value="1"/>
</dbReference>
<feature type="transmembrane region" description="Helical" evidence="8">
    <location>
        <begin position="126"/>
        <end position="145"/>
    </location>
</feature>
<dbReference type="RefSeq" id="WP_021687675.1">
    <property type="nucleotide sequence ID" value="NZ_KI260569.1"/>
</dbReference>
<evidence type="ECO:0000256" key="1">
    <source>
        <dbReference type="ARBA" id="ARBA00004429"/>
    </source>
</evidence>
<evidence type="ECO:0000256" key="4">
    <source>
        <dbReference type="ARBA" id="ARBA00022519"/>
    </source>
</evidence>
<keyword evidence="3" id="KW-1003">Cell membrane</keyword>
<evidence type="ECO:0000256" key="8">
    <source>
        <dbReference type="SAM" id="Phobius"/>
    </source>
</evidence>
<dbReference type="PANTHER" id="PTHR23522">
    <property type="entry name" value="BLL5896 PROTEIN"/>
    <property type="match status" value="1"/>
</dbReference>
<keyword evidence="11" id="KW-1185">Reference proteome</keyword>
<feature type="transmembrane region" description="Helical" evidence="8">
    <location>
        <begin position="250"/>
        <end position="268"/>
    </location>
</feature>
<evidence type="ECO:0000256" key="5">
    <source>
        <dbReference type="ARBA" id="ARBA00022692"/>
    </source>
</evidence>
<dbReference type="InterPro" id="IPR036259">
    <property type="entry name" value="MFS_trans_sf"/>
</dbReference>
<dbReference type="InterPro" id="IPR024989">
    <property type="entry name" value="MFS_assoc_dom"/>
</dbReference>
<accession>A0ABN0NXN3</accession>
<dbReference type="PROSITE" id="PS50850">
    <property type="entry name" value="MFS"/>
    <property type="match status" value="1"/>
</dbReference>
<feature type="transmembrane region" description="Helical" evidence="8">
    <location>
        <begin position="280"/>
        <end position="299"/>
    </location>
</feature>
<keyword evidence="7 8" id="KW-0472">Membrane</keyword>
<evidence type="ECO:0000256" key="6">
    <source>
        <dbReference type="ARBA" id="ARBA00022989"/>
    </source>
</evidence>
<comment type="subcellular location">
    <subcellularLocation>
        <location evidence="1">Cell inner membrane</location>
        <topology evidence="1">Multi-pass membrane protein</topology>
    </subcellularLocation>
</comment>
<dbReference type="InterPro" id="IPR020846">
    <property type="entry name" value="MFS_dom"/>
</dbReference>
<protein>
    <submittedName>
        <fullName evidence="10">Transporter, major facilitator family protein</fullName>
    </submittedName>
</protein>
<feature type="transmembrane region" description="Helical" evidence="8">
    <location>
        <begin position="157"/>
        <end position="177"/>
    </location>
</feature>
<keyword evidence="2" id="KW-0813">Transport</keyword>
<proteinExistence type="predicted"/>
<evidence type="ECO:0000256" key="2">
    <source>
        <dbReference type="ARBA" id="ARBA00022448"/>
    </source>
</evidence>
<evidence type="ECO:0000313" key="11">
    <source>
        <dbReference type="Proteomes" id="UP000016649"/>
    </source>
</evidence>
<evidence type="ECO:0000256" key="3">
    <source>
        <dbReference type="ARBA" id="ARBA00022475"/>
    </source>
</evidence>
<keyword evidence="6 8" id="KW-1133">Transmembrane helix</keyword>
<organism evidence="10 11">
    <name type="scientific">Treponema lecithinolyticum ATCC 700332</name>
    <dbReference type="NCBI Taxonomy" id="1321815"/>
    <lineage>
        <taxon>Bacteria</taxon>
        <taxon>Pseudomonadati</taxon>
        <taxon>Spirochaetota</taxon>
        <taxon>Spirochaetia</taxon>
        <taxon>Spirochaetales</taxon>
        <taxon>Treponemataceae</taxon>
        <taxon>Treponema</taxon>
    </lineage>
</organism>
<gene>
    <name evidence="10" type="ORF">HMPREF9193_01472</name>
</gene>
<sequence length="398" mass="43592">MNMTVPSFFLFTVYACVNVWLPLFLRNMGYSVTDIGLLLSIFEIFGVTLPFFTGNIPVKNGRYGLFLCISAAILALVPFALFSVHIFTVTALCLGIYAASVRGAVPVSDSYISLQLGGNREVYGRIRAVGSLGFVVANLIMQRFIHIETIDSAQTIAWMSVPALLFMLSLLVSPGVMKPAHGAYGNANASENREPKIQKEKEGKRTAFLLSAFSPYYWLVLAVIFFTLLGQVPVNNFFSLYVREYLHSDSAALLWVISASSEIPFMFFSNRFIRRYGSVPLILVCAAVASLRNILYILFPTVAGAAAAQTLNSFTFGLFHPAAVMFAAEHANKKEHGVLAQVLYSVGVAGLAKVLGNALGGITVDKFGYQVLFASYAVFPLVGLLLFRLLYKKCRSAR</sequence>
<feature type="transmembrane region" description="Helical" evidence="8">
    <location>
        <begin position="207"/>
        <end position="230"/>
    </location>
</feature>
<dbReference type="EMBL" id="AWVH01000037">
    <property type="protein sequence ID" value="ERJ92313.1"/>
    <property type="molecule type" value="Genomic_DNA"/>
</dbReference>
<feature type="transmembrane region" description="Helical" evidence="8">
    <location>
        <begin position="305"/>
        <end position="326"/>
    </location>
</feature>
<dbReference type="SUPFAM" id="SSF103473">
    <property type="entry name" value="MFS general substrate transporter"/>
    <property type="match status" value="1"/>
</dbReference>
<feature type="transmembrane region" description="Helical" evidence="8">
    <location>
        <begin position="338"/>
        <end position="355"/>
    </location>
</feature>
<feature type="transmembrane region" description="Helical" evidence="8">
    <location>
        <begin position="31"/>
        <end position="51"/>
    </location>
</feature>
<comment type="caution">
    <text evidence="10">The sequence shown here is derived from an EMBL/GenBank/DDBJ whole genome shotgun (WGS) entry which is preliminary data.</text>
</comment>
<name>A0ABN0NXN3_TRELE</name>
<evidence type="ECO:0000256" key="7">
    <source>
        <dbReference type="ARBA" id="ARBA00023136"/>
    </source>
</evidence>
<dbReference type="Gene3D" id="1.20.1250.20">
    <property type="entry name" value="MFS general substrate transporter like domains"/>
    <property type="match status" value="2"/>
</dbReference>
<feature type="domain" description="Major facilitator superfamily (MFS) profile" evidence="9">
    <location>
        <begin position="216"/>
        <end position="398"/>
    </location>
</feature>
<keyword evidence="5 8" id="KW-0812">Transmembrane</keyword>
<keyword evidence="4" id="KW-0997">Cell inner membrane</keyword>